<dbReference type="InterPro" id="IPR038765">
    <property type="entry name" value="Papain-like_cys_pep_sf"/>
</dbReference>
<reference evidence="2 3" key="1">
    <citation type="submission" date="2023-10" db="EMBL/GenBank/DDBJ databases">
        <title>Draft genome sequence of Xylaria bambusicola isolate GMP-LS, the root and basal stem rot pathogen of sugarcane in Indonesia.</title>
        <authorList>
            <person name="Selvaraj P."/>
            <person name="Muralishankar V."/>
            <person name="Muruganantham S."/>
            <person name="Sp S."/>
            <person name="Haryani S."/>
            <person name="Lau K.J.X."/>
            <person name="Naqvi N.I."/>
        </authorList>
    </citation>
    <scope>NUCLEOTIDE SEQUENCE [LARGE SCALE GENOMIC DNA]</scope>
    <source>
        <strain evidence="2">GMP-LS</strain>
    </source>
</reference>
<dbReference type="Gene3D" id="3.40.395.10">
    <property type="entry name" value="Adenoviral Proteinase, Chain A"/>
    <property type="match status" value="1"/>
</dbReference>
<dbReference type="SUPFAM" id="SSF54001">
    <property type="entry name" value="Cysteine proteinases"/>
    <property type="match status" value="1"/>
</dbReference>
<gene>
    <name evidence="2" type="ORF">RRF57_002448</name>
</gene>
<feature type="compositionally biased region" description="Polar residues" evidence="1">
    <location>
        <begin position="468"/>
        <end position="486"/>
    </location>
</feature>
<evidence type="ECO:0008006" key="4">
    <source>
        <dbReference type="Google" id="ProtNLM"/>
    </source>
</evidence>
<sequence>MSHILHYRSGQNVCSPSCPIEHIDIPLDKIKEPPNSWPDSRGLNSLNYSRDKWLNGDAIETSIAEYCRGLPQALQDKIGLGTPGLKPAFWVKGPKGAEAVDMAIAVPPRRALANLKKTEYSIFPVCSNDNHWVLVFMHKASHPGTTEWSHVVDLAIIDPERKSTTMNMVSSRLRQWLIHAGKFTFSPSSTRIVWVPAQRDATSCGPRAYWNAKQLIDRLLELHEGVISPEDLWKDLSGWFNEDFVRAEMMGRCAWAVVRGADYNARISVECVNQVREYDGVKASPWRRADRVMRPVDIKNLKPEKRPHTYTVVPDNDIGHGFESPRETLNDITPLEGLPAQGPEDDVVMLDSAPTPAPQMIWTPPAPTPNQHKLVPDLNIGSKDVVIIDDSDDDELQEISKGPAFSKQPSPQPTGSVPLIVLDDSDNEPPVKSKSAGAYEIPRLLSPFQPVTPATKLTYGTTQATYGLQTPVSSQINPLSSNPNSEPANTPNTDPTPPFNLGTPMSGLPPKPDASSPNPAMIPKNLFPQQGSATSIPKLPVTFPSPQPRASPVPPPQMGGSPAAEPGPKRRALMELGLGTQRPKATPSPGLDAAQPTGLTPAADPRKLSLPVTPSSRKPSLPPTMDSPRKPSLTLTTGSRKHVRANDDDEAAYVIGPGSRKARAKENAKGYKAVSWIYPS</sequence>
<comment type="caution">
    <text evidence="2">The sequence shown here is derived from an EMBL/GenBank/DDBJ whole genome shotgun (WGS) entry which is preliminary data.</text>
</comment>
<dbReference type="EMBL" id="JAWHQM010000004">
    <property type="protein sequence ID" value="KAK5626733.1"/>
    <property type="molecule type" value="Genomic_DNA"/>
</dbReference>
<organism evidence="2 3">
    <name type="scientific">Xylaria bambusicola</name>
    <dbReference type="NCBI Taxonomy" id="326684"/>
    <lineage>
        <taxon>Eukaryota</taxon>
        <taxon>Fungi</taxon>
        <taxon>Dikarya</taxon>
        <taxon>Ascomycota</taxon>
        <taxon>Pezizomycotina</taxon>
        <taxon>Sordariomycetes</taxon>
        <taxon>Xylariomycetidae</taxon>
        <taxon>Xylariales</taxon>
        <taxon>Xylariaceae</taxon>
        <taxon>Xylaria</taxon>
    </lineage>
</organism>
<feature type="region of interest" description="Disordered" evidence="1">
    <location>
        <begin position="468"/>
        <end position="638"/>
    </location>
</feature>
<dbReference type="Proteomes" id="UP001305414">
    <property type="component" value="Unassembled WGS sequence"/>
</dbReference>
<proteinExistence type="predicted"/>
<evidence type="ECO:0000313" key="3">
    <source>
        <dbReference type="Proteomes" id="UP001305414"/>
    </source>
</evidence>
<evidence type="ECO:0000313" key="2">
    <source>
        <dbReference type="EMBL" id="KAK5626733.1"/>
    </source>
</evidence>
<dbReference type="AlphaFoldDB" id="A0AAN7UEM3"/>
<feature type="compositionally biased region" description="Pro residues" evidence="1">
    <location>
        <begin position="543"/>
        <end position="557"/>
    </location>
</feature>
<accession>A0AAN7UEM3</accession>
<keyword evidence="3" id="KW-1185">Reference proteome</keyword>
<protein>
    <recommendedName>
        <fullName evidence="4">Ubiquitin-like protease family profile domain-containing protein</fullName>
    </recommendedName>
</protein>
<evidence type="ECO:0000256" key="1">
    <source>
        <dbReference type="SAM" id="MobiDB-lite"/>
    </source>
</evidence>
<name>A0AAN7UEM3_9PEZI</name>